<dbReference type="AlphaFoldDB" id="A0A151TLH3"/>
<dbReference type="GO" id="GO:0003723">
    <property type="term" value="F:RNA binding"/>
    <property type="evidence" value="ECO:0007669"/>
    <property type="project" value="InterPro"/>
</dbReference>
<dbReference type="PANTHER" id="PTHR47926:SF441">
    <property type="entry name" value="PENTATRICOPEPTIDE REPEAT-CONTAINING PROTEIN"/>
    <property type="match status" value="1"/>
</dbReference>
<dbReference type="InterPro" id="IPR002885">
    <property type="entry name" value="PPR_rpt"/>
</dbReference>
<keyword evidence="1" id="KW-0677">Repeat</keyword>
<name>A0A151TLH3_CAJCA</name>
<evidence type="ECO:0000256" key="2">
    <source>
        <dbReference type="PROSITE-ProRule" id="PRU00708"/>
    </source>
</evidence>
<dbReference type="EMBL" id="CM003606">
    <property type="protein sequence ID" value="KYP67885.1"/>
    <property type="molecule type" value="Genomic_DNA"/>
</dbReference>
<dbReference type="PANTHER" id="PTHR47926">
    <property type="entry name" value="PENTATRICOPEPTIDE REPEAT-CONTAINING PROTEIN"/>
    <property type="match status" value="1"/>
</dbReference>
<dbReference type="InterPro" id="IPR046960">
    <property type="entry name" value="PPR_At4g14850-like_plant"/>
</dbReference>
<dbReference type="GO" id="GO:0009451">
    <property type="term" value="P:RNA modification"/>
    <property type="evidence" value="ECO:0007669"/>
    <property type="project" value="InterPro"/>
</dbReference>
<dbReference type="InterPro" id="IPR011990">
    <property type="entry name" value="TPR-like_helical_dom_sf"/>
</dbReference>
<gene>
    <name evidence="3" type="ORF">KK1_021500</name>
</gene>
<dbReference type="OMA" id="HPRINEL"/>
<dbReference type="Pfam" id="PF01535">
    <property type="entry name" value="PPR"/>
    <property type="match status" value="2"/>
</dbReference>
<sequence>MHDGREIPSLVFHIGFYLDELTNNSLIYMYAKCEDVKSAAHVFEELAIKKDVIYWNSMIVGFAKNGYAENALKDFDKMTQSCINPDDVTFLGMLTACSHVGWVYEGRQILDIMVNYYGIEPRVDHYVCVIDLLGRWGFLKEAEEFIDKIGVEPNVIIWANLLGACRIHGDEKREQRVTRKLIKLESQKSSLYELLSNMFVALGQWDGMKQDL</sequence>
<dbReference type="Proteomes" id="UP000075243">
    <property type="component" value="Chromosome 4"/>
</dbReference>
<dbReference type="Gramene" id="C.cajan_20873.t">
    <property type="protein sequence ID" value="C.cajan_20873.t.cds1"/>
    <property type="gene ID" value="C.cajan_20873"/>
</dbReference>
<dbReference type="Gene3D" id="1.25.40.10">
    <property type="entry name" value="Tetratricopeptide repeat domain"/>
    <property type="match status" value="1"/>
</dbReference>
<dbReference type="PROSITE" id="PS51375">
    <property type="entry name" value="PPR"/>
    <property type="match status" value="1"/>
</dbReference>
<accession>A0A151TLH3</accession>
<dbReference type="Pfam" id="PF13041">
    <property type="entry name" value="PPR_2"/>
    <property type="match status" value="1"/>
</dbReference>
<evidence type="ECO:0000313" key="4">
    <source>
        <dbReference type="Proteomes" id="UP000075243"/>
    </source>
</evidence>
<proteinExistence type="predicted"/>
<organism evidence="3 4">
    <name type="scientific">Cajanus cajan</name>
    <name type="common">Pigeon pea</name>
    <name type="synonym">Cajanus indicus</name>
    <dbReference type="NCBI Taxonomy" id="3821"/>
    <lineage>
        <taxon>Eukaryota</taxon>
        <taxon>Viridiplantae</taxon>
        <taxon>Streptophyta</taxon>
        <taxon>Embryophyta</taxon>
        <taxon>Tracheophyta</taxon>
        <taxon>Spermatophyta</taxon>
        <taxon>Magnoliopsida</taxon>
        <taxon>eudicotyledons</taxon>
        <taxon>Gunneridae</taxon>
        <taxon>Pentapetalae</taxon>
        <taxon>rosids</taxon>
        <taxon>fabids</taxon>
        <taxon>Fabales</taxon>
        <taxon>Fabaceae</taxon>
        <taxon>Papilionoideae</taxon>
        <taxon>50 kb inversion clade</taxon>
        <taxon>NPAAA clade</taxon>
        <taxon>indigoferoid/millettioid clade</taxon>
        <taxon>Phaseoleae</taxon>
        <taxon>Cajanus</taxon>
    </lineage>
</organism>
<evidence type="ECO:0000256" key="1">
    <source>
        <dbReference type="ARBA" id="ARBA00022737"/>
    </source>
</evidence>
<keyword evidence="4" id="KW-1185">Reference proteome</keyword>
<evidence type="ECO:0000313" key="3">
    <source>
        <dbReference type="EMBL" id="KYP67885.1"/>
    </source>
</evidence>
<protein>
    <submittedName>
        <fullName evidence="3">Uncharacterized protein</fullName>
    </submittedName>
</protein>
<feature type="repeat" description="PPR" evidence="2">
    <location>
        <begin position="51"/>
        <end position="85"/>
    </location>
</feature>
<dbReference type="FunFam" id="1.25.40.10:FF:000242">
    <property type="entry name" value="Pentatricopeptide repeat-containing protein"/>
    <property type="match status" value="1"/>
</dbReference>
<reference evidence="3 4" key="1">
    <citation type="journal article" date="2012" name="Nat. Biotechnol.">
        <title>Draft genome sequence of pigeonpea (Cajanus cajan), an orphan legume crop of resource-poor farmers.</title>
        <authorList>
            <person name="Varshney R.K."/>
            <person name="Chen W."/>
            <person name="Li Y."/>
            <person name="Bharti A.K."/>
            <person name="Saxena R.K."/>
            <person name="Schlueter J.A."/>
            <person name="Donoghue M.T."/>
            <person name="Azam S."/>
            <person name="Fan G."/>
            <person name="Whaley A.M."/>
            <person name="Farmer A.D."/>
            <person name="Sheridan J."/>
            <person name="Iwata A."/>
            <person name="Tuteja R."/>
            <person name="Penmetsa R.V."/>
            <person name="Wu W."/>
            <person name="Upadhyaya H.D."/>
            <person name="Yang S.P."/>
            <person name="Shah T."/>
            <person name="Saxena K.B."/>
            <person name="Michael T."/>
            <person name="McCombie W.R."/>
            <person name="Yang B."/>
            <person name="Zhang G."/>
            <person name="Yang H."/>
            <person name="Wang J."/>
            <person name="Spillane C."/>
            <person name="Cook D.R."/>
            <person name="May G.D."/>
            <person name="Xu X."/>
            <person name="Jackson S.A."/>
        </authorList>
    </citation>
    <scope>NUCLEOTIDE SEQUENCE [LARGE SCALE GENOMIC DNA]</scope>
    <source>
        <strain evidence="4">cv. Asha</strain>
    </source>
</reference>